<dbReference type="AlphaFoldDB" id="A0A363NRI1"/>
<comment type="caution">
    <text evidence="1">The sequence shown here is derived from an EMBL/GenBank/DDBJ whole genome shotgun (WGS) entry which is preliminary data.</text>
</comment>
<sequence length="70" mass="8141">MVDLKQIEKGFLPARKPFSICFFLILEPLFSLVFCEEMQLWLTVPGCLDKILALTGTLPPVEMYLFIRYL</sequence>
<accession>A0A363NRI1</accession>
<proteinExistence type="predicted"/>
<dbReference type="EMBL" id="QCXX01000004">
    <property type="protein sequence ID" value="PUV23416.1"/>
    <property type="molecule type" value="Genomic_DNA"/>
</dbReference>
<protein>
    <submittedName>
        <fullName evidence="1">Uncharacterized protein</fullName>
    </submittedName>
</protein>
<evidence type="ECO:0000313" key="2">
    <source>
        <dbReference type="Proteomes" id="UP000250831"/>
    </source>
</evidence>
<reference evidence="1 2" key="1">
    <citation type="submission" date="2018-04" db="EMBL/GenBank/DDBJ databases">
        <title>Sphingobacterium sp. M46 Genome.</title>
        <authorList>
            <person name="Cheng J."/>
            <person name="Li Y."/>
        </authorList>
    </citation>
    <scope>NUCLEOTIDE SEQUENCE [LARGE SCALE GENOMIC DNA]</scope>
    <source>
        <strain evidence="1 2">M46</strain>
    </source>
</reference>
<keyword evidence="2" id="KW-1185">Reference proteome</keyword>
<organism evidence="1 2">
    <name type="scientific">Sphingobacterium athyrii</name>
    <dbReference type="NCBI Taxonomy" id="2152717"/>
    <lineage>
        <taxon>Bacteria</taxon>
        <taxon>Pseudomonadati</taxon>
        <taxon>Bacteroidota</taxon>
        <taxon>Sphingobacteriia</taxon>
        <taxon>Sphingobacteriales</taxon>
        <taxon>Sphingobacteriaceae</taxon>
        <taxon>Sphingobacterium</taxon>
    </lineage>
</organism>
<gene>
    <name evidence="1" type="ORF">DCO56_15950</name>
</gene>
<evidence type="ECO:0000313" key="1">
    <source>
        <dbReference type="EMBL" id="PUV23416.1"/>
    </source>
</evidence>
<name>A0A363NRI1_9SPHI</name>
<dbReference type="Proteomes" id="UP000250831">
    <property type="component" value="Unassembled WGS sequence"/>
</dbReference>